<reference evidence="1" key="1">
    <citation type="submission" date="2019-08" db="EMBL/GenBank/DDBJ databases">
        <authorList>
            <person name="Kucharzyk K."/>
            <person name="Murdoch R.W."/>
            <person name="Higgins S."/>
            <person name="Loffler F."/>
        </authorList>
    </citation>
    <scope>NUCLEOTIDE SEQUENCE</scope>
</reference>
<comment type="caution">
    <text evidence="1">The sequence shown here is derived from an EMBL/GenBank/DDBJ whole genome shotgun (WGS) entry which is preliminary data.</text>
</comment>
<proteinExistence type="predicted"/>
<protein>
    <submittedName>
        <fullName evidence="1">Uncharacterized protein</fullName>
    </submittedName>
</protein>
<dbReference type="AlphaFoldDB" id="A0A645I795"/>
<name>A0A645I795_9ZZZZ</name>
<gene>
    <name evidence="1" type="ORF">SDC9_193844</name>
</gene>
<accession>A0A645I795</accession>
<dbReference type="EMBL" id="VSSQ01106781">
    <property type="protein sequence ID" value="MPN46259.1"/>
    <property type="molecule type" value="Genomic_DNA"/>
</dbReference>
<organism evidence="1">
    <name type="scientific">bioreactor metagenome</name>
    <dbReference type="NCBI Taxonomy" id="1076179"/>
    <lineage>
        <taxon>unclassified sequences</taxon>
        <taxon>metagenomes</taxon>
        <taxon>ecological metagenomes</taxon>
    </lineage>
</organism>
<evidence type="ECO:0000313" key="1">
    <source>
        <dbReference type="EMBL" id="MPN46259.1"/>
    </source>
</evidence>
<sequence>MRCGDHGRTHKVALRRVAIAVRHELGSRVERQLAKAFVVAKDVKLRGERAEFLVDKPLLEAEI</sequence>